<organism evidence="1 2">
    <name type="scientific">Araneus ventricosus</name>
    <name type="common">Orbweaver spider</name>
    <name type="synonym">Epeira ventricosa</name>
    <dbReference type="NCBI Taxonomy" id="182803"/>
    <lineage>
        <taxon>Eukaryota</taxon>
        <taxon>Metazoa</taxon>
        <taxon>Ecdysozoa</taxon>
        <taxon>Arthropoda</taxon>
        <taxon>Chelicerata</taxon>
        <taxon>Arachnida</taxon>
        <taxon>Araneae</taxon>
        <taxon>Araneomorphae</taxon>
        <taxon>Entelegynae</taxon>
        <taxon>Araneoidea</taxon>
        <taxon>Araneidae</taxon>
        <taxon>Araneus</taxon>
    </lineage>
</organism>
<dbReference type="OrthoDB" id="6426547at2759"/>
<reference evidence="1 2" key="1">
    <citation type="journal article" date="2019" name="Sci. Rep.">
        <title>Orb-weaving spider Araneus ventricosus genome elucidates the spidroin gene catalogue.</title>
        <authorList>
            <person name="Kono N."/>
            <person name="Nakamura H."/>
            <person name="Ohtoshi R."/>
            <person name="Moran D.A.P."/>
            <person name="Shinohara A."/>
            <person name="Yoshida Y."/>
            <person name="Fujiwara M."/>
            <person name="Mori M."/>
            <person name="Tomita M."/>
            <person name="Arakawa K."/>
        </authorList>
    </citation>
    <scope>NUCLEOTIDE SEQUENCE [LARGE SCALE GENOMIC DNA]</scope>
</reference>
<evidence type="ECO:0000313" key="1">
    <source>
        <dbReference type="EMBL" id="GBM08947.1"/>
    </source>
</evidence>
<evidence type="ECO:0008006" key="3">
    <source>
        <dbReference type="Google" id="ProtNLM"/>
    </source>
</evidence>
<dbReference type="AlphaFoldDB" id="A0A4Y2CYN3"/>
<dbReference type="EMBL" id="BGPR01000262">
    <property type="protein sequence ID" value="GBM08947.1"/>
    <property type="molecule type" value="Genomic_DNA"/>
</dbReference>
<sequence length="193" mass="22463">MVHGPCESVNPHSPCMKDGICTKQYPRPLLKETQTGQDGYPLYRRRSTENWRFNASINFRGSEVSLNNTWVVPYCSLLTKIFISHINVEYCNSVKSIKYIHKRSDMAVFELINGENNLNEIHQYQMGRYIRSNEAVCRILKFPIHERHPIVIYQIVHLGNGNYARRLDKLTTMLRAVFDFLSPTTAGICLYIY</sequence>
<name>A0A4Y2CYN3_ARAVE</name>
<comment type="caution">
    <text evidence="1">The sequence shown here is derived from an EMBL/GenBank/DDBJ whole genome shotgun (WGS) entry which is preliminary data.</text>
</comment>
<dbReference type="PANTHER" id="PTHR10492:SF57">
    <property type="entry name" value="ATP-DEPENDENT DNA HELICASE"/>
    <property type="match status" value="1"/>
</dbReference>
<gene>
    <name evidence="1" type="ORF">AVEN_57483_1</name>
</gene>
<keyword evidence="2" id="KW-1185">Reference proteome</keyword>
<evidence type="ECO:0000313" key="2">
    <source>
        <dbReference type="Proteomes" id="UP000499080"/>
    </source>
</evidence>
<proteinExistence type="predicted"/>
<accession>A0A4Y2CYN3</accession>
<protein>
    <recommendedName>
        <fullName evidence="3">Helitron helicase-like domain-containing protein</fullName>
    </recommendedName>
</protein>
<dbReference type="PANTHER" id="PTHR10492">
    <property type="match status" value="1"/>
</dbReference>
<dbReference type="Proteomes" id="UP000499080">
    <property type="component" value="Unassembled WGS sequence"/>
</dbReference>